<dbReference type="STRING" id="52.CMC5_029250"/>
<dbReference type="EMBL" id="CP012159">
    <property type="protein sequence ID" value="AKT38779.1"/>
    <property type="molecule type" value="Genomic_DNA"/>
</dbReference>
<dbReference type="Proteomes" id="UP000067626">
    <property type="component" value="Chromosome"/>
</dbReference>
<name>A0A0K1ED56_CHOCO</name>
<dbReference type="KEGG" id="ccro:CMC5_029250"/>
<protein>
    <submittedName>
        <fullName evidence="2">Uncharacterized protein</fullName>
    </submittedName>
</protein>
<accession>A0A0K1ED56</accession>
<dbReference type="RefSeq" id="WP_156338585.1">
    <property type="nucleotide sequence ID" value="NZ_CP012159.1"/>
</dbReference>
<gene>
    <name evidence="2" type="ORF">CMC5_029250</name>
</gene>
<feature type="region of interest" description="Disordered" evidence="1">
    <location>
        <begin position="1"/>
        <end position="94"/>
    </location>
</feature>
<evidence type="ECO:0000256" key="1">
    <source>
        <dbReference type="SAM" id="MobiDB-lite"/>
    </source>
</evidence>
<proteinExistence type="predicted"/>
<organism evidence="2 3">
    <name type="scientific">Chondromyces crocatus</name>
    <dbReference type="NCBI Taxonomy" id="52"/>
    <lineage>
        <taxon>Bacteria</taxon>
        <taxon>Pseudomonadati</taxon>
        <taxon>Myxococcota</taxon>
        <taxon>Polyangia</taxon>
        <taxon>Polyangiales</taxon>
        <taxon>Polyangiaceae</taxon>
        <taxon>Chondromyces</taxon>
    </lineage>
</organism>
<feature type="compositionally biased region" description="Gly residues" evidence="1">
    <location>
        <begin position="59"/>
        <end position="68"/>
    </location>
</feature>
<dbReference type="AlphaFoldDB" id="A0A0K1ED56"/>
<sequence>MAGPQGGVEQKRYVDADEVDARESAPGVHGRLDPAGADPDRSGRAGAEPFSEAEPAGWGDEGGAGVHRGGPIISDTDDDAEDEVDRRRRAAGIR</sequence>
<evidence type="ECO:0000313" key="2">
    <source>
        <dbReference type="EMBL" id="AKT38779.1"/>
    </source>
</evidence>
<evidence type="ECO:0000313" key="3">
    <source>
        <dbReference type="Proteomes" id="UP000067626"/>
    </source>
</evidence>
<keyword evidence="3" id="KW-1185">Reference proteome</keyword>
<reference evidence="2 3" key="1">
    <citation type="submission" date="2015-07" db="EMBL/GenBank/DDBJ databases">
        <title>Genome analysis of myxobacterium Chondromyces crocatus Cm c5 reveals a high potential for natural compound synthesis and the genetic basis for the loss of fruiting body formation.</title>
        <authorList>
            <person name="Zaburannyi N."/>
            <person name="Bunk B."/>
            <person name="Maier J."/>
            <person name="Overmann J."/>
            <person name="Mueller R."/>
        </authorList>
    </citation>
    <scope>NUCLEOTIDE SEQUENCE [LARGE SCALE GENOMIC DNA]</scope>
    <source>
        <strain evidence="2 3">Cm c5</strain>
    </source>
</reference>
<feature type="compositionally biased region" description="Basic and acidic residues" evidence="1">
    <location>
        <begin position="9"/>
        <end position="23"/>
    </location>
</feature>